<dbReference type="Gene3D" id="1.20.1250.20">
    <property type="entry name" value="MFS general substrate transporter like domains"/>
    <property type="match status" value="1"/>
</dbReference>
<keyword evidence="3 6" id="KW-1133">Transmembrane helix</keyword>
<dbReference type="CDD" id="cd17502">
    <property type="entry name" value="MFS_Azr1_MDR_like"/>
    <property type="match status" value="1"/>
</dbReference>
<feature type="transmembrane region" description="Helical" evidence="6">
    <location>
        <begin position="382"/>
        <end position="404"/>
    </location>
</feature>
<dbReference type="GO" id="GO:0022857">
    <property type="term" value="F:transmembrane transporter activity"/>
    <property type="evidence" value="ECO:0007669"/>
    <property type="project" value="InterPro"/>
</dbReference>
<keyword evidence="9" id="KW-1185">Reference proteome</keyword>
<feature type="transmembrane region" description="Helical" evidence="6">
    <location>
        <begin position="108"/>
        <end position="132"/>
    </location>
</feature>
<dbReference type="RefSeq" id="XP_033661755.1">
    <property type="nucleotide sequence ID" value="XM_033814257.1"/>
</dbReference>
<reference evidence="8" key="1">
    <citation type="journal article" date="2020" name="Stud. Mycol.">
        <title>101 Dothideomycetes genomes: a test case for predicting lifestyles and emergence of pathogens.</title>
        <authorList>
            <person name="Haridas S."/>
            <person name="Albert R."/>
            <person name="Binder M."/>
            <person name="Bloem J."/>
            <person name="Labutti K."/>
            <person name="Salamov A."/>
            <person name="Andreopoulos B."/>
            <person name="Baker S."/>
            <person name="Barry K."/>
            <person name="Bills G."/>
            <person name="Bluhm B."/>
            <person name="Cannon C."/>
            <person name="Castanera R."/>
            <person name="Culley D."/>
            <person name="Daum C."/>
            <person name="Ezra D."/>
            <person name="Gonzalez J."/>
            <person name="Henrissat B."/>
            <person name="Kuo A."/>
            <person name="Liang C."/>
            <person name="Lipzen A."/>
            <person name="Lutzoni F."/>
            <person name="Magnuson J."/>
            <person name="Mondo S."/>
            <person name="Nolan M."/>
            <person name="Ohm R."/>
            <person name="Pangilinan J."/>
            <person name="Park H.-J."/>
            <person name="Ramirez L."/>
            <person name="Alfaro M."/>
            <person name="Sun H."/>
            <person name="Tritt A."/>
            <person name="Yoshinaga Y."/>
            <person name="Zwiers L.-H."/>
            <person name="Turgeon B."/>
            <person name="Goodwin S."/>
            <person name="Spatafora J."/>
            <person name="Crous P."/>
            <person name="Grigoriev I."/>
        </authorList>
    </citation>
    <scope>NUCLEOTIDE SEQUENCE</scope>
    <source>
        <strain evidence="8">ATCC 36951</strain>
    </source>
</reference>
<feature type="transmembrane region" description="Helical" evidence="6">
    <location>
        <begin position="353"/>
        <end position="370"/>
    </location>
</feature>
<dbReference type="AlphaFoldDB" id="A0A6A6C660"/>
<dbReference type="GeneID" id="54567529"/>
<feature type="transmembrane region" description="Helical" evidence="6">
    <location>
        <begin position="246"/>
        <end position="265"/>
    </location>
</feature>
<evidence type="ECO:0000313" key="9">
    <source>
        <dbReference type="Proteomes" id="UP000799537"/>
    </source>
</evidence>
<comment type="subcellular location">
    <subcellularLocation>
        <location evidence="1">Membrane</location>
        <topology evidence="1">Multi-pass membrane protein</topology>
    </subcellularLocation>
</comment>
<keyword evidence="4 6" id="KW-0472">Membrane</keyword>
<feature type="transmembrane region" description="Helical" evidence="6">
    <location>
        <begin position="78"/>
        <end position="96"/>
    </location>
</feature>
<proteinExistence type="predicted"/>
<dbReference type="Gene3D" id="1.20.1720.10">
    <property type="entry name" value="Multidrug resistance protein D"/>
    <property type="match status" value="2"/>
</dbReference>
<feature type="transmembrane region" description="Helical" evidence="6">
    <location>
        <begin position="175"/>
        <end position="195"/>
    </location>
</feature>
<feature type="domain" description="Major facilitator superfamily (MFS) profile" evidence="7">
    <location>
        <begin position="43"/>
        <end position="510"/>
    </location>
</feature>
<dbReference type="SUPFAM" id="SSF103473">
    <property type="entry name" value="MFS general substrate transporter"/>
    <property type="match status" value="1"/>
</dbReference>
<dbReference type="PANTHER" id="PTHR23501">
    <property type="entry name" value="MAJOR FACILITATOR SUPERFAMILY"/>
    <property type="match status" value="1"/>
</dbReference>
<evidence type="ECO:0000256" key="4">
    <source>
        <dbReference type="ARBA" id="ARBA00023136"/>
    </source>
</evidence>
<accession>A0A6A6C660</accession>
<dbReference type="InterPro" id="IPR036259">
    <property type="entry name" value="MFS_trans_sf"/>
</dbReference>
<dbReference type="EMBL" id="ML993623">
    <property type="protein sequence ID" value="KAF2160866.1"/>
    <property type="molecule type" value="Genomic_DNA"/>
</dbReference>
<evidence type="ECO:0000256" key="2">
    <source>
        <dbReference type="ARBA" id="ARBA00022692"/>
    </source>
</evidence>
<feature type="transmembrane region" description="Helical" evidence="6">
    <location>
        <begin position="325"/>
        <end position="346"/>
    </location>
</feature>
<sequence>MASNEEKDPAAMSEATASKDSNNASTSELDDEHNISRGSLTLLTTCICLAVLLLSLDRTIVAVAIPHITNTFHSFPSIGWYASAYLLTLTALQPLFGRLCTLLPTKPIYLSAFATFLLGSLICALAPTSPALIVGRAIARTRPAWIAGVSLWYSLGAIVAPLVGGALTEKVSWRWCFWLNLPVGGPVVLGMAVLFRPPKQRERGGKSVLSKISSLDILGVVLLLGAATMLFYALQRAADGTPWNNSLIIGLLIGSIITTLLFAAWQAHQGSNALITPRLLKQRTILSAGIANIAMYAALTAYIYFLPLYFQALKGASVVGSAVDLLPLVVACSVFSIVAGVLVTKIGYFTPPAVFGLSLTIIGAGLMTTINENTSTAHWAGYQILLGTGLGLALQSGFFGVQAVLPPNDIPMGTSLMAFCQSLGGALGVSVGNAVLLDVLRGHGEELLTKDVDVESVIAAGATAFRSFVHGEGLHALLGAYSQALRQVFVMAAGFVGGALLSACAMEVRKATERVSTSTISAVEETAPKP</sequence>
<gene>
    <name evidence="8" type="ORF">M409DRAFT_59650</name>
</gene>
<evidence type="ECO:0000256" key="1">
    <source>
        <dbReference type="ARBA" id="ARBA00004141"/>
    </source>
</evidence>
<dbReference type="InterPro" id="IPR020846">
    <property type="entry name" value="MFS_dom"/>
</dbReference>
<keyword evidence="2 6" id="KW-0812">Transmembrane</keyword>
<dbReference type="PANTHER" id="PTHR23501:SF49">
    <property type="entry name" value="MAJOR FACILITATOR SUPERFAMILY (MFS) PROFILE DOMAIN-CONTAINING PROTEIN"/>
    <property type="match status" value="1"/>
</dbReference>
<feature type="compositionally biased region" description="Polar residues" evidence="5">
    <location>
        <begin position="15"/>
        <end position="27"/>
    </location>
</feature>
<feature type="transmembrane region" description="Helical" evidence="6">
    <location>
        <begin position="484"/>
        <end position="506"/>
    </location>
</feature>
<organism evidence="8 9">
    <name type="scientific">Zasmidium cellare ATCC 36951</name>
    <dbReference type="NCBI Taxonomy" id="1080233"/>
    <lineage>
        <taxon>Eukaryota</taxon>
        <taxon>Fungi</taxon>
        <taxon>Dikarya</taxon>
        <taxon>Ascomycota</taxon>
        <taxon>Pezizomycotina</taxon>
        <taxon>Dothideomycetes</taxon>
        <taxon>Dothideomycetidae</taxon>
        <taxon>Mycosphaerellales</taxon>
        <taxon>Mycosphaerellaceae</taxon>
        <taxon>Zasmidium</taxon>
    </lineage>
</organism>
<evidence type="ECO:0000256" key="6">
    <source>
        <dbReference type="SAM" id="Phobius"/>
    </source>
</evidence>
<evidence type="ECO:0000259" key="7">
    <source>
        <dbReference type="PROSITE" id="PS50850"/>
    </source>
</evidence>
<dbReference type="InterPro" id="IPR011701">
    <property type="entry name" value="MFS"/>
</dbReference>
<dbReference type="OrthoDB" id="10021397at2759"/>
<dbReference type="Pfam" id="PF07690">
    <property type="entry name" value="MFS_1"/>
    <property type="match status" value="2"/>
</dbReference>
<feature type="transmembrane region" description="Helical" evidence="6">
    <location>
        <begin position="215"/>
        <end position="234"/>
    </location>
</feature>
<name>A0A6A6C660_ZASCE</name>
<dbReference type="PROSITE" id="PS50850">
    <property type="entry name" value="MFS"/>
    <property type="match status" value="1"/>
</dbReference>
<feature type="transmembrane region" description="Helical" evidence="6">
    <location>
        <begin position="40"/>
        <end position="66"/>
    </location>
</feature>
<dbReference type="Proteomes" id="UP000799537">
    <property type="component" value="Unassembled WGS sequence"/>
</dbReference>
<feature type="transmembrane region" description="Helical" evidence="6">
    <location>
        <begin position="144"/>
        <end position="163"/>
    </location>
</feature>
<feature type="transmembrane region" description="Helical" evidence="6">
    <location>
        <begin position="285"/>
        <end position="305"/>
    </location>
</feature>
<evidence type="ECO:0000256" key="5">
    <source>
        <dbReference type="SAM" id="MobiDB-lite"/>
    </source>
</evidence>
<protein>
    <recommendedName>
        <fullName evidence="7">Major facilitator superfamily (MFS) profile domain-containing protein</fullName>
    </recommendedName>
</protein>
<evidence type="ECO:0000256" key="3">
    <source>
        <dbReference type="ARBA" id="ARBA00022989"/>
    </source>
</evidence>
<feature type="region of interest" description="Disordered" evidence="5">
    <location>
        <begin position="1"/>
        <end position="31"/>
    </location>
</feature>
<evidence type="ECO:0000313" key="8">
    <source>
        <dbReference type="EMBL" id="KAF2160866.1"/>
    </source>
</evidence>
<dbReference type="FunFam" id="1.20.1250.20:FF:000196">
    <property type="entry name" value="MFS toxin efflux pump (AflT)"/>
    <property type="match status" value="1"/>
</dbReference>
<dbReference type="GO" id="GO:0005886">
    <property type="term" value="C:plasma membrane"/>
    <property type="evidence" value="ECO:0007669"/>
    <property type="project" value="TreeGrafter"/>
</dbReference>